<dbReference type="InterPro" id="IPR050967">
    <property type="entry name" value="Thiamine_Salvage_TenA"/>
</dbReference>
<dbReference type="GO" id="GO:0009229">
    <property type="term" value="P:thiamine diphosphate biosynthetic process"/>
    <property type="evidence" value="ECO:0007669"/>
    <property type="project" value="UniProtKB-UniPathway"/>
</dbReference>
<protein>
    <recommendedName>
        <fullName evidence="1">Aminopyrimidine aminohydrolase</fullName>
        <ecNumber evidence="1">3.5.99.2</ecNumber>
    </recommendedName>
</protein>
<dbReference type="AlphaFoldDB" id="A0A549T517"/>
<comment type="catalytic activity">
    <reaction evidence="1">
        <text>thiamine + H2O = 5-(2-hydroxyethyl)-4-methylthiazole + 4-amino-5-hydroxymethyl-2-methylpyrimidine + H(+)</text>
        <dbReference type="Rhea" id="RHEA:17509"/>
        <dbReference type="ChEBI" id="CHEBI:15377"/>
        <dbReference type="ChEBI" id="CHEBI:15378"/>
        <dbReference type="ChEBI" id="CHEBI:16892"/>
        <dbReference type="ChEBI" id="CHEBI:17957"/>
        <dbReference type="ChEBI" id="CHEBI:18385"/>
        <dbReference type="EC" id="3.5.99.2"/>
    </reaction>
</comment>
<accession>A0A549T517</accession>
<evidence type="ECO:0000313" key="4">
    <source>
        <dbReference type="Proteomes" id="UP000316801"/>
    </source>
</evidence>
<keyword evidence="4" id="KW-1185">Reference proteome</keyword>
<evidence type="ECO:0000313" key="3">
    <source>
        <dbReference type="EMBL" id="TRL36957.1"/>
    </source>
</evidence>
<keyword evidence="1" id="KW-0784">Thiamine biosynthesis</keyword>
<dbReference type="GO" id="GO:0009228">
    <property type="term" value="P:thiamine biosynthetic process"/>
    <property type="evidence" value="ECO:0007669"/>
    <property type="project" value="UniProtKB-KW"/>
</dbReference>
<dbReference type="PANTHER" id="PTHR43198">
    <property type="entry name" value="BIFUNCTIONAL TH2 PROTEIN"/>
    <property type="match status" value="1"/>
</dbReference>
<evidence type="ECO:0000259" key="2">
    <source>
        <dbReference type="Pfam" id="PF03070"/>
    </source>
</evidence>
<dbReference type="GO" id="GO:0050334">
    <property type="term" value="F:thiaminase activity"/>
    <property type="evidence" value="ECO:0007669"/>
    <property type="project" value="UniProtKB-EC"/>
</dbReference>
<dbReference type="UniPathway" id="UPA00060"/>
<dbReference type="GO" id="GO:0005829">
    <property type="term" value="C:cytosol"/>
    <property type="evidence" value="ECO:0007669"/>
    <property type="project" value="TreeGrafter"/>
</dbReference>
<feature type="domain" description="Thiaminase-2/PQQC" evidence="2">
    <location>
        <begin position="23"/>
        <end position="225"/>
    </location>
</feature>
<comment type="catalytic activity">
    <reaction evidence="1">
        <text>4-amino-5-aminomethyl-2-methylpyrimidine + H2O = 4-amino-5-hydroxymethyl-2-methylpyrimidine + NH4(+)</text>
        <dbReference type="Rhea" id="RHEA:31799"/>
        <dbReference type="ChEBI" id="CHEBI:15377"/>
        <dbReference type="ChEBI" id="CHEBI:16892"/>
        <dbReference type="ChEBI" id="CHEBI:28938"/>
        <dbReference type="ChEBI" id="CHEBI:63416"/>
        <dbReference type="EC" id="3.5.99.2"/>
    </reaction>
</comment>
<reference evidence="3 4" key="1">
    <citation type="submission" date="2019-07" db="EMBL/GenBank/DDBJ databases">
        <title>Ln-dependent methylotrophs.</title>
        <authorList>
            <person name="Tani A."/>
        </authorList>
    </citation>
    <scope>NUCLEOTIDE SEQUENCE [LARGE SCALE GENOMIC DNA]</scope>
    <source>
        <strain evidence="3 4">SM12</strain>
    </source>
</reference>
<comment type="caution">
    <text evidence="3">The sequence shown here is derived from an EMBL/GenBank/DDBJ whole genome shotgun (WGS) entry which is preliminary data.</text>
</comment>
<keyword evidence="1" id="KW-0378">Hydrolase</keyword>
<dbReference type="InterPro" id="IPR027574">
    <property type="entry name" value="Thiaminase_II"/>
</dbReference>
<dbReference type="CDD" id="cd19367">
    <property type="entry name" value="TenA_C_ScTHI20-like"/>
    <property type="match status" value="1"/>
</dbReference>
<comment type="pathway">
    <text evidence="1">Cofactor biosynthesis; thiamine diphosphate biosynthesis.</text>
</comment>
<dbReference type="InterPro" id="IPR004305">
    <property type="entry name" value="Thiaminase-2/PQQC"/>
</dbReference>
<dbReference type="RefSeq" id="WP_143126207.1">
    <property type="nucleotide sequence ID" value="NZ_VJMG01000047.1"/>
</dbReference>
<comment type="similarity">
    <text evidence="1">Belongs to the TenA family.</text>
</comment>
<dbReference type="EC" id="3.5.99.2" evidence="1"/>
<dbReference type="Gene3D" id="1.20.910.10">
    <property type="entry name" value="Heme oxygenase-like"/>
    <property type="match status" value="1"/>
</dbReference>
<comment type="function">
    <text evidence="1">Catalyzes an amino-pyrimidine hydrolysis reaction at the C5' of the pyrimidine moiety of thiamine compounds, a reaction that is part of a thiamine salvage pathway.</text>
</comment>
<dbReference type="InterPro" id="IPR016084">
    <property type="entry name" value="Haem_Oase-like_multi-hlx"/>
</dbReference>
<evidence type="ECO:0000256" key="1">
    <source>
        <dbReference type="RuleBase" id="RU363093"/>
    </source>
</evidence>
<dbReference type="Proteomes" id="UP000316801">
    <property type="component" value="Unassembled WGS sequence"/>
</dbReference>
<dbReference type="Pfam" id="PF03070">
    <property type="entry name" value="TENA_THI-4"/>
    <property type="match status" value="1"/>
</dbReference>
<dbReference type="EMBL" id="VJMG01000047">
    <property type="protein sequence ID" value="TRL36957.1"/>
    <property type="molecule type" value="Genomic_DNA"/>
</dbReference>
<dbReference type="NCBIfam" id="TIGR04306">
    <property type="entry name" value="salvage_TenA"/>
    <property type="match status" value="1"/>
</dbReference>
<sequence length="227" mass="25547">MARTTEPMSGAFARLIEANATDWQAYTQHRFVRELAEGTLPEAAFRHYLRQDYLFLIQFARVWGLAVYKSRTLAEIRQGLDSLKAIVEVELGLHVGYCAQWGIDEAALEDLSESRATLAYTRYVLDAGMSGDLVDLHVALAPCIIGYGEIARWILQQPFTVLEGNPYADWIAMYAGDEYQALVASELQWLDERLSALDAARMAALSNVFRDATRLEADFWQMGLDLA</sequence>
<dbReference type="PANTHER" id="PTHR43198:SF2">
    <property type="entry name" value="SI:CH1073-67J19.1-RELATED"/>
    <property type="match status" value="1"/>
</dbReference>
<organism evidence="3 4">
    <name type="scientific">Rhizobium straminoryzae</name>
    <dbReference type="NCBI Taxonomy" id="1387186"/>
    <lineage>
        <taxon>Bacteria</taxon>
        <taxon>Pseudomonadati</taxon>
        <taxon>Pseudomonadota</taxon>
        <taxon>Alphaproteobacteria</taxon>
        <taxon>Hyphomicrobiales</taxon>
        <taxon>Rhizobiaceae</taxon>
        <taxon>Rhizobium/Agrobacterium group</taxon>
        <taxon>Rhizobium</taxon>
    </lineage>
</organism>
<gene>
    <name evidence="3" type="primary">tenA</name>
    <name evidence="3" type="ORF">FNA46_15985</name>
</gene>
<name>A0A549T517_9HYPH</name>
<dbReference type="SUPFAM" id="SSF48613">
    <property type="entry name" value="Heme oxygenase-like"/>
    <property type="match status" value="1"/>
</dbReference>
<proteinExistence type="inferred from homology"/>